<dbReference type="PATRIC" id="fig|1086011.3.peg.3121"/>
<keyword evidence="1" id="KW-0472">Membrane</keyword>
<evidence type="ECO:0000256" key="1">
    <source>
        <dbReference type="SAM" id="Phobius"/>
    </source>
</evidence>
<dbReference type="STRING" id="1086011.HJ01_03186"/>
<keyword evidence="1" id="KW-0812">Transmembrane</keyword>
<reference evidence="2 3" key="1">
    <citation type="journal article" date="2014" name="Acta Crystallogr. D">
        <title>Structure-based characterization and antifreeze properties of a hyperactive ice-binding protein from the Antarctic bacterium Flavobacterium frigoris PS1.</title>
        <authorList>
            <person name="Do H."/>
            <person name="Kim S.J."/>
            <person name="Kim H.J."/>
            <person name="Lee J.H."/>
        </authorList>
    </citation>
    <scope>NUCLEOTIDE SEQUENCE [LARGE SCALE GENOMIC DNA]</scope>
    <source>
        <strain evidence="2 3">PS1</strain>
    </source>
</reference>
<keyword evidence="3" id="KW-1185">Reference proteome</keyword>
<keyword evidence="1" id="KW-1133">Transmembrane helix</keyword>
<dbReference type="Proteomes" id="UP000005566">
    <property type="component" value="Unassembled WGS sequence"/>
</dbReference>
<accession>H7FVI8</accession>
<name>H7FVI8_FLAFP</name>
<dbReference type="EMBL" id="AHKF01000024">
    <property type="protein sequence ID" value="EIA07521.1"/>
    <property type="molecule type" value="Genomic_DNA"/>
</dbReference>
<comment type="caution">
    <text evidence="2">The sequence shown here is derived from an EMBL/GenBank/DDBJ whole genome shotgun (WGS) entry which is preliminary data.</text>
</comment>
<sequence>MPTINTIILVIFIYILKFKNMRIYLLLLLLIPFTNFSQDLEKIKMADTIYIYFKRDKNQYSLQNNSINLNNLNYYYTFEYAGKYRNYMTFMHHYSLSPKEKREKRSFLKKNKDYIITHDFLTKYDLAEATDLIGHKKRVYLMDYDDICWFSIKLVEVKVMGTWPQSIE</sequence>
<dbReference type="eggNOG" id="ENOG502ZWUH">
    <property type="taxonomic scope" value="Bacteria"/>
</dbReference>
<evidence type="ECO:0000313" key="3">
    <source>
        <dbReference type="Proteomes" id="UP000005566"/>
    </source>
</evidence>
<evidence type="ECO:0000313" key="2">
    <source>
        <dbReference type="EMBL" id="EIA07521.1"/>
    </source>
</evidence>
<organism evidence="2 3">
    <name type="scientific">Flavobacterium frigoris (strain PS1)</name>
    <dbReference type="NCBI Taxonomy" id="1086011"/>
    <lineage>
        <taxon>Bacteria</taxon>
        <taxon>Pseudomonadati</taxon>
        <taxon>Bacteroidota</taxon>
        <taxon>Flavobacteriia</taxon>
        <taxon>Flavobacteriales</taxon>
        <taxon>Flavobacteriaceae</taxon>
        <taxon>Flavobacterium</taxon>
    </lineage>
</organism>
<gene>
    <name evidence="2" type="ORF">HJ01_03186</name>
</gene>
<dbReference type="AlphaFoldDB" id="H7FVI8"/>
<protein>
    <submittedName>
        <fullName evidence="2">Uncharacterized protein</fullName>
    </submittedName>
</protein>
<feature type="transmembrane region" description="Helical" evidence="1">
    <location>
        <begin position="6"/>
        <end position="31"/>
    </location>
</feature>
<proteinExistence type="predicted"/>